<dbReference type="AlphaFoldDB" id="A0ABD7PQ73"/>
<comment type="caution">
    <text evidence="1">The sequence shown here is derived from an EMBL/GenBank/DDBJ whole genome shotgun (WGS) entry which is preliminary data.</text>
</comment>
<evidence type="ECO:0000313" key="1">
    <source>
        <dbReference type="EMBL" id="TAW29426.1"/>
    </source>
</evidence>
<dbReference type="Proteomes" id="UP000292036">
    <property type="component" value="Unassembled WGS sequence"/>
</dbReference>
<dbReference type="EMBL" id="SIPS01000001">
    <property type="protein sequence ID" value="TAW29426.1"/>
    <property type="molecule type" value="Genomic_DNA"/>
</dbReference>
<evidence type="ECO:0000313" key="2">
    <source>
        <dbReference type="Proteomes" id="UP000292036"/>
    </source>
</evidence>
<name>A0ABD7PQ73_RHILE</name>
<gene>
    <name evidence="1" type="ORF">ELI19_07935</name>
</gene>
<sequence>MLDEIEQGFFWGRNYGGVFFAQGGKWICASGERDHALARAWIMEPSGKQGWTVVVDSVAEDEEYCRQPMVVGVNKNLSYAGAEKIAYGYITEGEVEFDFHRDVALRIWGGIEHGWIDASISVRFDMHRSVRIYKAEGGWRAFGSFEIWNPDIRCFEAERPGPSFPASGVGEFEAVRQAAYDWAVQPALEEISNQQAAA</sequence>
<protein>
    <recommendedName>
        <fullName evidence="3">DUF1349 domain-containing protein</fullName>
    </recommendedName>
</protein>
<organism evidence="1 2">
    <name type="scientific">Rhizobium leguminosarum</name>
    <dbReference type="NCBI Taxonomy" id="384"/>
    <lineage>
        <taxon>Bacteria</taxon>
        <taxon>Pseudomonadati</taxon>
        <taxon>Pseudomonadota</taxon>
        <taxon>Alphaproteobacteria</taxon>
        <taxon>Hyphomicrobiales</taxon>
        <taxon>Rhizobiaceae</taxon>
        <taxon>Rhizobium/Agrobacterium group</taxon>
        <taxon>Rhizobium</taxon>
    </lineage>
</organism>
<reference evidence="1 2" key="1">
    <citation type="submission" date="2019-02" db="EMBL/GenBank/DDBJ databases">
        <title>The genomic architecture of introgression among sibling species of bacteria.</title>
        <authorList>
            <person name="Cavassim M.I.A."/>
            <person name="Moeskjaer S."/>
            <person name="Moslemi C."/>
            <person name="Fields B."/>
            <person name="Bachmann A."/>
            <person name="Vilhjalmsson B."/>
            <person name="Schierup M.H."/>
            <person name="Young J.P.W."/>
            <person name="Andersen S.U."/>
        </authorList>
    </citation>
    <scope>NUCLEOTIDE SEQUENCE [LARGE SCALE GENOMIC DNA]</scope>
    <source>
        <strain evidence="1 2">SM151B</strain>
    </source>
</reference>
<dbReference type="RefSeq" id="WP_130705393.1">
    <property type="nucleotide sequence ID" value="NZ_SIPR01000001.1"/>
</dbReference>
<evidence type="ECO:0008006" key="3">
    <source>
        <dbReference type="Google" id="ProtNLM"/>
    </source>
</evidence>
<proteinExistence type="predicted"/>
<accession>A0ABD7PQ73</accession>